<evidence type="ECO:0000313" key="4">
    <source>
        <dbReference type="Proteomes" id="UP000502823"/>
    </source>
</evidence>
<dbReference type="Proteomes" id="UP000502823">
    <property type="component" value="Unassembled WGS sequence"/>
</dbReference>
<evidence type="ECO:0008006" key="5">
    <source>
        <dbReference type="Google" id="ProtNLM"/>
    </source>
</evidence>
<proteinExistence type="predicted"/>
<feature type="region of interest" description="Disordered" evidence="2">
    <location>
        <begin position="126"/>
        <end position="225"/>
    </location>
</feature>
<name>A0A6L2Q610_COPFO</name>
<feature type="compositionally biased region" description="Polar residues" evidence="2">
    <location>
        <begin position="202"/>
        <end position="218"/>
    </location>
</feature>
<sequence>GTVLGILSGQQSLFTQHLTPQQQQMYQQHMQLQHQAQHLKKIRRSLPHSASDQGQQIHQQRKEAVVGQSIVTSQGVPQHLVNSQTVSPHLVMCGQSVPLQQHMMSRHTLGSHLVTSQPVMSSGITVSSGLQQVPCSTPLGTPQGTPVGTPRGSRDAGGGDSSDTLSETDSQKSLRMRRKLPSIPAHQEAVSLPSSKKRSYSPLRQTSLDGMLPRTSNLMLPRPSASETNLRKISLGIDPVPRPGSALGLLQASSVVSSSGMRTTTSGLTTTTSVYSSPLADLASCLPPDLRHLLNTPGLADSIPYGKQLPTYMRNLKEQLRDEIKSATSDRRRLLGYMDKDCEARLRRDRDKYEALRDPTKRADVQRKLASPVMGRSRKMRGHRRQLSEPRIYPPFSPIKEDGNLESDYDRRYLHSSVKPLYKAYEYESIDDLGWRGEWDPSQSYLASSYAAAGGALRETAINSVLDEDRYLSSSRYSVRRSSDGQAAVDARRRLDVRKNRKPRSWNPSPYGSDDDDDDQLTREEKKAKIKAEIARRRQQIEENARLHEELLRLARLRESAELGFTPHPGPDLGRGGGYGTSSVLKSIDELLFPGRGGTPHFDYHSHFPRRSEEDRSMDRIASTFRTDDYTAGVYERLSDFSPLTDFTLPAMPLLPDMPTRSRKLLEDLGSSPINESILALPQKGKYGSRVYVK</sequence>
<dbReference type="OrthoDB" id="67688at2759"/>
<evidence type="ECO:0000256" key="1">
    <source>
        <dbReference type="SAM" id="Coils"/>
    </source>
</evidence>
<keyword evidence="4" id="KW-1185">Reference proteome</keyword>
<evidence type="ECO:0000313" key="3">
    <source>
        <dbReference type="EMBL" id="GFG38952.1"/>
    </source>
</evidence>
<protein>
    <recommendedName>
        <fullName evidence="5">FIP-RBD domain-containing protein</fullName>
    </recommendedName>
</protein>
<feature type="compositionally biased region" description="Basic and acidic residues" evidence="2">
    <location>
        <begin position="358"/>
        <end position="367"/>
    </location>
</feature>
<evidence type="ECO:0000256" key="2">
    <source>
        <dbReference type="SAM" id="MobiDB-lite"/>
    </source>
</evidence>
<feature type="region of interest" description="Disordered" evidence="2">
    <location>
        <begin position="358"/>
        <end position="399"/>
    </location>
</feature>
<feature type="coiled-coil region" evidence="1">
    <location>
        <begin position="531"/>
        <end position="558"/>
    </location>
</feature>
<feature type="compositionally biased region" description="Polar residues" evidence="2">
    <location>
        <begin position="126"/>
        <end position="146"/>
    </location>
</feature>
<gene>
    <name evidence="3" type="ORF">Cfor_12557</name>
</gene>
<organism evidence="3 4">
    <name type="scientific">Coptotermes formosanus</name>
    <name type="common">Formosan subterranean termite</name>
    <dbReference type="NCBI Taxonomy" id="36987"/>
    <lineage>
        <taxon>Eukaryota</taxon>
        <taxon>Metazoa</taxon>
        <taxon>Ecdysozoa</taxon>
        <taxon>Arthropoda</taxon>
        <taxon>Hexapoda</taxon>
        <taxon>Insecta</taxon>
        <taxon>Pterygota</taxon>
        <taxon>Neoptera</taxon>
        <taxon>Polyneoptera</taxon>
        <taxon>Dictyoptera</taxon>
        <taxon>Blattodea</taxon>
        <taxon>Blattoidea</taxon>
        <taxon>Termitoidae</taxon>
        <taxon>Rhinotermitidae</taxon>
        <taxon>Coptotermes</taxon>
    </lineage>
</organism>
<accession>A0A6L2Q610</accession>
<feature type="non-terminal residue" evidence="3">
    <location>
        <position position="1"/>
    </location>
</feature>
<keyword evidence="1" id="KW-0175">Coiled coil</keyword>
<feature type="compositionally biased region" description="Polar residues" evidence="2">
    <location>
        <begin position="164"/>
        <end position="173"/>
    </location>
</feature>
<comment type="caution">
    <text evidence="3">The sequence shown here is derived from an EMBL/GenBank/DDBJ whole genome shotgun (WGS) entry which is preliminary data.</text>
</comment>
<dbReference type="AlphaFoldDB" id="A0A6L2Q610"/>
<dbReference type="EMBL" id="BLKM01000839">
    <property type="protein sequence ID" value="GFG38952.1"/>
    <property type="molecule type" value="Genomic_DNA"/>
</dbReference>
<reference evidence="4" key="1">
    <citation type="submission" date="2020-01" db="EMBL/GenBank/DDBJ databases">
        <title>Draft genome sequence of the Termite Coptotermes fromosanus.</title>
        <authorList>
            <person name="Itakura S."/>
            <person name="Yosikawa Y."/>
            <person name="Umezawa K."/>
        </authorList>
    </citation>
    <scope>NUCLEOTIDE SEQUENCE [LARGE SCALE GENOMIC DNA]</scope>
</reference>
<feature type="compositionally biased region" description="Basic residues" evidence="2">
    <location>
        <begin position="376"/>
        <end position="385"/>
    </location>
</feature>
<feature type="region of interest" description="Disordered" evidence="2">
    <location>
        <begin position="477"/>
        <end position="523"/>
    </location>
</feature>
<dbReference type="InParanoid" id="A0A6L2Q610"/>